<evidence type="ECO:0000313" key="1">
    <source>
        <dbReference type="EMBL" id="GAJ20537.1"/>
    </source>
</evidence>
<reference evidence="1" key="1">
    <citation type="journal article" date="2014" name="Front. Microbiol.">
        <title>High frequency of phylogenetically diverse reductive dehalogenase-homologous genes in deep subseafloor sedimentary metagenomes.</title>
        <authorList>
            <person name="Kawai M."/>
            <person name="Futagami T."/>
            <person name="Toyoda A."/>
            <person name="Takaki Y."/>
            <person name="Nishi S."/>
            <person name="Hori S."/>
            <person name="Arai W."/>
            <person name="Tsubouchi T."/>
            <person name="Morono Y."/>
            <person name="Uchiyama I."/>
            <person name="Ito T."/>
            <person name="Fujiyama A."/>
            <person name="Inagaki F."/>
            <person name="Takami H."/>
        </authorList>
    </citation>
    <scope>NUCLEOTIDE SEQUENCE</scope>
    <source>
        <strain evidence="1">Expedition CK06-06</strain>
    </source>
</reference>
<protein>
    <submittedName>
        <fullName evidence="1">Uncharacterized protein</fullName>
    </submittedName>
</protein>
<accession>X1VM24</accession>
<gene>
    <name evidence="1" type="ORF">S12H4_61454</name>
</gene>
<dbReference type="AlphaFoldDB" id="X1VM24"/>
<sequence>MTNQLLGALNAKEFIDLKKDNGTPISKEEAISLFKKNKENKSKFSEDLGKYKISKN</sequence>
<dbReference type="EMBL" id="BARW01040796">
    <property type="protein sequence ID" value="GAJ20537.1"/>
    <property type="molecule type" value="Genomic_DNA"/>
</dbReference>
<comment type="caution">
    <text evidence="1">The sequence shown here is derived from an EMBL/GenBank/DDBJ whole genome shotgun (WGS) entry which is preliminary data.</text>
</comment>
<proteinExistence type="predicted"/>
<organism evidence="1">
    <name type="scientific">marine sediment metagenome</name>
    <dbReference type="NCBI Taxonomy" id="412755"/>
    <lineage>
        <taxon>unclassified sequences</taxon>
        <taxon>metagenomes</taxon>
        <taxon>ecological metagenomes</taxon>
    </lineage>
</organism>
<name>X1VM24_9ZZZZ</name>